<evidence type="ECO:0000256" key="1">
    <source>
        <dbReference type="SAM" id="Coils"/>
    </source>
</evidence>
<keyword evidence="1" id="KW-0175">Coiled coil</keyword>
<evidence type="ECO:0000313" key="4">
    <source>
        <dbReference type="Proteomes" id="UP000034746"/>
    </source>
</evidence>
<gene>
    <name evidence="3" type="ORF">UU48_C0011G0021</name>
</gene>
<keyword evidence="2" id="KW-0812">Transmembrane</keyword>
<evidence type="ECO:0000313" key="3">
    <source>
        <dbReference type="EMBL" id="KKR97629.1"/>
    </source>
</evidence>
<sequence length="113" mass="13101">MAQILVAVVMICFFLMKLYWQKRKGAVSSAEFIFWLVFWFGTLILVLLLKPLDRFVASLGFSVSAIQVAVYLAIAILFYFIFRLRLKLEKMEESLTKINEALTKTKSQPEKDL</sequence>
<comment type="caution">
    <text evidence="3">The sequence shown here is derived from an EMBL/GenBank/DDBJ whole genome shotgun (WGS) entry which is preliminary data.</text>
</comment>
<feature type="coiled-coil region" evidence="1">
    <location>
        <begin position="81"/>
        <end position="108"/>
    </location>
</feature>
<dbReference type="EMBL" id="LCAU01000011">
    <property type="protein sequence ID" value="KKR97629.1"/>
    <property type="molecule type" value="Genomic_DNA"/>
</dbReference>
<evidence type="ECO:0008006" key="5">
    <source>
        <dbReference type="Google" id="ProtNLM"/>
    </source>
</evidence>
<evidence type="ECO:0000256" key="2">
    <source>
        <dbReference type="SAM" id="Phobius"/>
    </source>
</evidence>
<organism evidence="3 4">
    <name type="scientific">Candidatus Uhrbacteria bacterium GW2011_GWF2_41_16</name>
    <dbReference type="NCBI Taxonomy" id="1618997"/>
    <lineage>
        <taxon>Bacteria</taxon>
        <taxon>Candidatus Uhriibacteriota</taxon>
    </lineage>
</organism>
<keyword evidence="2" id="KW-0472">Membrane</keyword>
<keyword evidence="2" id="KW-1133">Transmembrane helix</keyword>
<protein>
    <recommendedName>
        <fullName evidence="5">DUF2304 domain-containing protein</fullName>
    </recommendedName>
</protein>
<reference evidence="3 4" key="1">
    <citation type="journal article" date="2015" name="Nature">
        <title>rRNA introns, odd ribosomes, and small enigmatic genomes across a large radiation of phyla.</title>
        <authorList>
            <person name="Brown C.T."/>
            <person name="Hug L.A."/>
            <person name="Thomas B.C."/>
            <person name="Sharon I."/>
            <person name="Castelle C.J."/>
            <person name="Singh A."/>
            <person name="Wilkins M.J."/>
            <person name="Williams K.H."/>
            <person name="Banfield J.F."/>
        </authorList>
    </citation>
    <scope>NUCLEOTIDE SEQUENCE [LARGE SCALE GENOMIC DNA]</scope>
</reference>
<proteinExistence type="predicted"/>
<dbReference type="Pfam" id="PF10066">
    <property type="entry name" value="DUF2304"/>
    <property type="match status" value="1"/>
</dbReference>
<accession>A0A0G0V9M8</accession>
<dbReference type="InterPro" id="IPR019277">
    <property type="entry name" value="DUF2304"/>
</dbReference>
<feature type="transmembrane region" description="Helical" evidence="2">
    <location>
        <begin position="5"/>
        <end position="20"/>
    </location>
</feature>
<name>A0A0G0V9M8_9BACT</name>
<feature type="transmembrane region" description="Helical" evidence="2">
    <location>
        <begin position="55"/>
        <end position="82"/>
    </location>
</feature>
<feature type="transmembrane region" description="Helical" evidence="2">
    <location>
        <begin position="32"/>
        <end position="49"/>
    </location>
</feature>
<dbReference type="AlphaFoldDB" id="A0A0G0V9M8"/>
<dbReference type="Proteomes" id="UP000034746">
    <property type="component" value="Unassembled WGS sequence"/>
</dbReference>